<feature type="domain" description="Integrase catalytic" evidence="1">
    <location>
        <begin position="1"/>
        <end position="118"/>
    </location>
</feature>
<dbReference type="InterPro" id="IPR039537">
    <property type="entry name" value="Retrotran_Ty1/copia-like"/>
</dbReference>
<organism evidence="2">
    <name type="scientific">Tanacetum cinerariifolium</name>
    <name type="common">Dalmatian daisy</name>
    <name type="synonym">Chrysanthemum cinerariifolium</name>
    <dbReference type="NCBI Taxonomy" id="118510"/>
    <lineage>
        <taxon>Eukaryota</taxon>
        <taxon>Viridiplantae</taxon>
        <taxon>Streptophyta</taxon>
        <taxon>Embryophyta</taxon>
        <taxon>Tracheophyta</taxon>
        <taxon>Spermatophyta</taxon>
        <taxon>Magnoliopsida</taxon>
        <taxon>eudicotyledons</taxon>
        <taxon>Gunneridae</taxon>
        <taxon>Pentapetalae</taxon>
        <taxon>asterids</taxon>
        <taxon>campanulids</taxon>
        <taxon>Asterales</taxon>
        <taxon>Asteraceae</taxon>
        <taxon>Asteroideae</taxon>
        <taxon>Anthemideae</taxon>
        <taxon>Anthemidinae</taxon>
        <taxon>Tanacetum</taxon>
    </lineage>
</organism>
<dbReference type="InterPro" id="IPR012337">
    <property type="entry name" value="RNaseH-like_sf"/>
</dbReference>
<evidence type="ECO:0000313" key="2">
    <source>
        <dbReference type="EMBL" id="GEZ25078.1"/>
    </source>
</evidence>
<protein>
    <submittedName>
        <fullName evidence="2">Putative ribonuclease H-like domain-containing protein</fullName>
    </submittedName>
</protein>
<dbReference type="AlphaFoldDB" id="A0A699I9R6"/>
<dbReference type="Gene3D" id="3.30.420.10">
    <property type="entry name" value="Ribonuclease H-like superfamily/Ribonuclease H"/>
    <property type="match status" value="1"/>
</dbReference>
<comment type="caution">
    <text evidence="2">The sequence shown here is derived from an EMBL/GenBank/DDBJ whole genome shotgun (WGS) entry which is preliminary data.</text>
</comment>
<dbReference type="PANTHER" id="PTHR42648">
    <property type="entry name" value="TRANSPOSASE, PUTATIVE-RELATED"/>
    <property type="match status" value="1"/>
</dbReference>
<dbReference type="GO" id="GO:0003676">
    <property type="term" value="F:nucleic acid binding"/>
    <property type="evidence" value="ECO:0007669"/>
    <property type="project" value="InterPro"/>
</dbReference>
<accession>A0A699I9R6</accession>
<dbReference type="EMBL" id="BKCJ010257171">
    <property type="protein sequence ID" value="GEZ25078.1"/>
    <property type="molecule type" value="Genomic_DNA"/>
</dbReference>
<dbReference type="PROSITE" id="PS50994">
    <property type="entry name" value="INTEGRASE"/>
    <property type="match status" value="1"/>
</dbReference>
<proteinExistence type="predicted"/>
<dbReference type="InterPro" id="IPR001584">
    <property type="entry name" value="Integrase_cat-core"/>
</dbReference>
<sequence length="237" mass="26503">CVYTITEIENLVDKKVKVIRCDNGTEFKNSVTNDFCAMKGIKREFSVARTPQQNDVAERRNRTPIEAARTIKAFKVYNIRTKRVEENMHIEFLENKPIDGSLIDSSSKNPTIDEPQSFCHAENKDDNGVNKDSGIDAYEKSAKSINDVNTVGPSINTARTDFDTDMLNINTVSPIVSTASPEATHADFFGDQPEGDMSNINTTYQVPSTLNIRIHKDHSLDLVIGDVQFGVLIRKMT</sequence>
<dbReference type="InterPro" id="IPR036397">
    <property type="entry name" value="RNaseH_sf"/>
</dbReference>
<reference evidence="2" key="1">
    <citation type="journal article" date="2019" name="Sci. Rep.">
        <title>Draft genome of Tanacetum cinerariifolium, the natural source of mosquito coil.</title>
        <authorList>
            <person name="Yamashiro T."/>
            <person name="Shiraishi A."/>
            <person name="Satake H."/>
            <person name="Nakayama K."/>
        </authorList>
    </citation>
    <scope>NUCLEOTIDE SEQUENCE</scope>
</reference>
<dbReference type="SUPFAM" id="SSF53098">
    <property type="entry name" value="Ribonuclease H-like"/>
    <property type="match status" value="1"/>
</dbReference>
<feature type="non-terminal residue" evidence="2">
    <location>
        <position position="1"/>
    </location>
</feature>
<name>A0A699I9R6_TANCI</name>
<dbReference type="GO" id="GO:0015074">
    <property type="term" value="P:DNA integration"/>
    <property type="evidence" value="ECO:0007669"/>
    <property type="project" value="InterPro"/>
</dbReference>
<dbReference type="PANTHER" id="PTHR42648:SF32">
    <property type="entry name" value="RIBONUCLEASE H-LIKE DOMAIN, GAG-PRE-INTEGRASE DOMAIN PROTEIN-RELATED"/>
    <property type="match status" value="1"/>
</dbReference>
<gene>
    <name evidence="2" type="ORF">Tci_497051</name>
</gene>
<evidence type="ECO:0000259" key="1">
    <source>
        <dbReference type="PROSITE" id="PS50994"/>
    </source>
</evidence>